<feature type="transmembrane region" description="Helical" evidence="1">
    <location>
        <begin position="12"/>
        <end position="35"/>
    </location>
</feature>
<gene>
    <name evidence="2" type="ORF">F3059_02850</name>
</gene>
<dbReference type="OrthoDB" id="1495588at2"/>
<feature type="transmembrane region" description="Helical" evidence="1">
    <location>
        <begin position="182"/>
        <end position="200"/>
    </location>
</feature>
<organism evidence="2 3">
    <name type="scientific">Salibacter halophilus</name>
    <dbReference type="NCBI Taxonomy" id="1803916"/>
    <lineage>
        <taxon>Bacteria</taxon>
        <taxon>Pseudomonadati</taxon>
        <taxon>Bacteroidota</taxon>
        <taxon>Flavobacteriia</taxon>
        <taxon>Flavobacteriales</taxon>
        <taxon>Salibacteraceae</taxon>
        <taxon>Salibacter</taxon>
    </lineage>
</organism>
<keyword evidence="1" id="KW-0812">Transmembrane</keyword>
<dbReference type="EMBL" id="WACR01000002">
    <property type="protein sequence ID" value="KAB1065609.1"/>
    <property type="molecule type" value="Genomic_DNA"/>
</dbReference>
<feature type="transmembrane region" description="Helical" evidence="1">
    <location>
        <begin position="152"/>
        <end position="176"/>
    </location>
</feature>
<keyword evidence="1" id="KW-1133">Transmembrane helix</keyword>
<dbReference type="RefSeq" id="WP_151166433.1">
    <property type="nucleotide sequence ID" value="NZ_WACR01000002.1"/>
</dbReference>
<feature type="transmembrane region" description="Helical" evidence="1">
    <location>
        <begin position="55"/>
        <end position="74"/>
    </location>
</feature>
<comment type="caution">
    <text evidence="2">The sequence shown here is derived from an EMBL/GenBank/DDBJ whole genome shotgun (WGS) entry which is preliminary data.</text>
</comment>
<accession>A0A6N6MDF0</accession>
<proteinExistence type="predicted"/>
<keyword evidence="3" id="KW-1185">Reference proteome</keyword>
<protein>
    <submittedName>
        <fullName evidence="2">Uncharacterized protein</fullName>
    </submittedName>
</protein>
<reference evidence="2 3" key="1">
    <citation type="submission" date="2019-09" db="EMBL/GenBank/DDBJ databases">
        <title>Genomes of Cryomorphaceae.</title>
        <authorList>
            <person name="Bowman J.P."/>
        </authorList>
    </citation>
    <scope>NUCLEOTIDE SEQUENCE [LARGE SCALE GENOMIC DNA]</scope>
    <source>
        <strain evidence="2 3">KCTC 52047</strain>
    </source>
</reference>
<name>A0A6N6MDF0_9FLAO</name>
<keyword evidence="1" id="KW-0472">Membrane</keyword>
<sequence>MNAQMLIGSLKQFFWDIIGYLLPGFIFLIGLMFFLADSYFVPPLSIGSNKDLLPFIVIAMSYILGYFIYSVSLLKDRVLFKVKSKWHISRSYESFKKNSVYLKSLDKVEEEYGVKKNDLDLRGYRSLIMSAHPKIDHLTYTFMFRSDIFNHLNTISLMFLFSSAFGVLLNLCGIKFFQYSEVHIVLLLVMLLALYPLKLGRWRFYSMSMRIPFSVYIAKSKGKE</sequence>
<dbReference type="Proteomes" id="UP000435357">
    <property type="component" value="Unassembled WGS sequence"/>
</dbReference>
<evidence type="ECO:0000313" key="3">
    <source>
        <dbReference type="Proteomes" id="UP000435357"/>
    </source>
</evidence>
<evidence type="ECO:0000256" key="1">
    <source>
        <dbReference type="SAM" id="Phobius"/>
    </source>
</evidence>
<evidence type="ECO:0000313" key="2">
    <source>
        <dbReference type="EMBL" id="KAB1065609.1"/>
    </source>
</evidence>
<dbReference type="AlphaFoldDB" id="A0A6N6MDF0"/>